<evidence type="ECO:0000313" key="3">
    <source>
        <dbReference type="Proteomes" id="UP000789326"/>
    </source>
</evidence>
<gene>
    <name evidence="2" type="ORF">SRABI133_03026</name>
</gene>
<dbReference type="InterPro" id="IPR052559">
    <property type="entry name" value="V-haloperoxidase"/>
</dbReference>
<feature type="domain" description="Phosphatidic acid phosphatase type 2/haloperoxidase" evidence="1">
    <location>
        <begin position="398"/>
        <end position="506"/>
    </location>
</feature>
<name>A0A9W4KYE8_9BACI</name>
<dbReference type="Proteomes" id="UP000789326">
    <property type="component" value="Unassembled WGS sequence"/>
</dbReference>
<dbReference type="InterPro" id="IPR036938">
    <property type="entry name" value="PAP2/HPO_sf"/>
</dbReference>
<evidence type="ECO:0000259" key="1">
    <source>
        <dbReference type="Pfam" id="PF01569"/>
    </source>
</evidence>
<reference evidence="2" key="1">
    <citation type="submission" date="2021-11" db="EMBL/GenBank/DDBJ databases">
        <authorList>
            <person name="Bulgarelli D."/>
        </authorList>
    </citation>
    <scope>NUCLEOTIDE SEQUENCE</scope>
    <source>
        <strain evidence="2">Bi133</strain>
    </source>
</reference>
<dbReference type="Gene3D" id="1.10.606.10">
    <property type="entry name" value="Vanadium-containing Chloroperoxidase, domain 2"/>
    <property type="match status" value="1"/>
</dbReference>
<dbReference type="PANTHER" id="PTHR34599">
    <property type="entry name" value="PEROXIDASE-RELATED"/>
    <property type="match status" value="1"/>
</dbReference>
<dbReference type="Pfam" id="PF01569">
    <property type="entry name" value="PAP2"/>
    <property type="match status" value="1"/>
</dbReference>
<sequence length="527" mass="58637">MDNEESMDECKMKIDKIAKDKNSCLLGPLSPAERREEAFDIRKDAARFYKNQPLVHHPCNGDEDRYPNKIASYTKAFPHNQLGEVNIQAYNKYLKALETGDPNDFEKIPLGGVVKLVNPQGAYAFELVGPDSHQLVIPAPPAFSSAEIAGEMVELYWQALARDIPFNIYNQDPLTNDAAKELSSLPVFRGPKKNGLVTTGTLFRGNLQGDLTGPYISQFLWKDVPFVSTKIIQRYRTTVPGDDHLTSYDDWLAVQNGSSPPTPNRFDPLPRYIRNGRDLGEWVHRDSSIDGGLIACYILLSFGRQALDPSNPYFNSATQVGFTTFGPPHILDFVTRASRPALEAVWFQKWLVHRSLRPEEFGGRIQNQKSGVDYPINPVVLNSEALAETFNKFGTYLLPQAYAEGAPAHPSYVSGHAALIGAMVTILKAYFNESFVIPDPVVASSDGLSLIPYEGPPLTIGGELNKLASNISIGRSFGGIHYRNDYFDGIMLGESMAIGIMRDYRKTYNEFFKGFSLTKFDGTKITI</sequence>
<dbReference type="GO" id="GO:0004601">
    <property type="term" value="F:peroxidase activity"/>
    <property type="evidence" value="ECO:0007669"/>
    <property type="project" value="InterPro"/>
</dbReference>
<proteinExistence type="predicted"/>
<dbReference type="SUPFAM" id="SSF48317">
    <property type="entry name" value="Acid phosphatase/Vanadium-dependent haloperoxidase"/>
    <property type="match status" value="1"/>
</dbReference>
<evidence type="ECO:0000313" key="2">
    <source>
        <dbReference type="EMBL" id="CAH0246936.1"/>
    </source>
</evidence>
<dbReference type="RefSeq" id="WP_355483000.1">
    <property type="nucleotide sequence ID" value="NZ_CAKKMG010000044.1"/>
</dbReference>
<comment type="caution">
    <text evidence="2">The sequence shown here is derived from an EMBL/GenBank/DDBJ whole genome shotgun (WGS) entry which is preliminary data.</text>
</comment>
<accession>A0A9W4KYE8</accession>
<protein>
    <recommendedName>
        <fullName evidence="1">Phosphatidic acid phosphatase type 2/haloperoxidase domain-containing protein</fullName>
    </recommendedName>
</protein>
<dbReference type="CDD" id="cd03398">
    <property type="entry name" value="PAP2_haloperoxidase"/>
    <property type="match status" value="1"/>
</dbReference>
<dbReference type="InterPro" id="IPR016119">
    <property type="entry name" value="Br/Cl_peroxidase_C"/>
</dbReference>
<dbReference type="PANTHER" id="PTHR34599:SF1">
    <property type="entry name" value="PHOSPHATIDIC ACID PHOSPHATASE TYPE 2_HALOPEROXIDASE DOMAIN-CONTAINING PROTEIN"/>
    <property type="match status" value="1"/>
</dbReference>
<organism evidence="2 3">
    <name type="scientific">Peribacillus simplex</name>
    <dbReference type="NCBI Taxonomy" id="1478"/>
    <lineage>
        <taxon>Bacteria</taxon>
        <taxon>Bacillati</taxon>
        <taxon>Bacillota</taxon>
        <taxon>Bacilli</taxon>
        <taxon>Bacillales</taxon>
        <taxon>Bacillaceae</taxon>
        <taxon>Peribacillus</taxon>
    </lineage>
</organism>
<dbReference type="InterPro" id="IPR000326">
    <property type="entry name" value="PAP2/HPO"/>
</dbReference>
<dbReference type="AlphaFoldDB" id="A0A9W4KYE8"/>
<dbReference type="EMBL" id="CAKKMG010000044">
    <property type="protein sequence ID" value="CAH0246936.1"/>
    <property type="molecule type" value="Genomic_DNA"/>
</dbReference>